<comment type="caution">
    <text evidence="3">The sequence shown here is derived from an EMBL/GenBank/DDBJ whole genome shotgun (WGS) entry which is preliminary data.</text>
</comment>
<protein>
    <recommendedName>
        <fullName evidence="5">Antitoxin</fullName>
    </recommendedName>
</protein>
<evidence type="ECO:0000313" key="3">
    <source>
        <dbReference type="EMBL" id="THE65234.1"/>
    </source>
</evidence>
<accession>A0A4S3TM00</accession>
<keyword evidence="1" id="KW-1277">Toxin-antitoxin system</keyword>
<evidence type="ECO:0008006" key="5">
    <source>
        <dbReference type="Google" id="ProtNLM"/>
    </source>
</evidence>
<evidence type="ECO:0000313" key="4">
    <source>
        <dbReference type="Proteomes" id="UP000318864"/>
    </source>
</evidence>
<dbReference type="AlphaFoldDB" id="A0A4S3TM00"/>
<dbReference type="InterPro" id="IPR003847">
    <property type="entry name" value="Put_antitoxin"/>
</dbReference>
<name>A0A4S3TM00_9EURY</name>
<feature type="region of interest" description="Disordered" evidence="2">
    <location>
        <begin position="54"/>
        <end position="79"/>
    </location>
</feature>
<evidence type="ECO:0000256" key="2">
    <source>
        <dbReference type="SAM" id="MobiDB-lite"/>
    </source>
</evidence>
<dbReference type="Proteomes" id="UP000318864">
    <property type="component" value="Unassembled WGS sequence"/>
</dbReference>
<sequence length="79" mass="9195">MGTSDEQIPVSDRVKRELERRKRPDESYNDVLERVLGDAEADFEDGFGILSDEQADRIRDERETAKGDRKDRLQRLDDA</sequence>
<dbReference type="OrthoDB" id="214079at2157"/>
<feature type="region of interest" description="Disordered" evidence="2">
    <location>
        <begin position="1"/>
        <end position="27"/>
    </location>
</feature>
<organism evidence="3 4">
    <name type="scientific">Salinadaptatus halalkaliphilus</name>
    <dbReference type="NCBI Taxonomy" id="2419781"/>
    <lineage>
        <taxon>Archaea</taxon>
        <taxon>Methanobacteriati</taxon>
        <taxon>Methanobacteriota</taxon>
        <taxon>Stenosarchaea group</taxon>
        <taxon>Halobacteria</taxon>
        <taxon>Halobacteriales</taxon>
        <taxon>Natrialbaceae</taxon>
        <taxon>Salinadaptatus</taxon>
    </lineage>
</organism>
<dbReference type="EMBL" id="RBZW01000021">
    <property type="protein sequence ID" value="THE65234.1"/>
    <property type="molecule type" value="Genomic_DNA"/>
</dbReference>
<dbReference type="Pfam" id="PF02697">
    <property type="entry name" value="VAPB_antitox"/>
    <property type="match status" value="1"/>
</dbReference>
<gene>
    <name evidence="3" type="ORF">D8Y22_08470</name>
</gene>
<feature type="compositionally biased region" description="Basic and acidic residues" evidence="2">
    <location>
        <begin position="12"/>
        <end position="27"/>
    </location>
</feature>
<reference evidence="3 4" key="1">
    <citation type="submission" date="2018-10" db="EMBL/GenBank/DDBJ databases">
        <title>Natronolimnobius sp. XQ-INN 246 isolated from Inner Mongolia Autonomous Region of China.</title>
        <authorList>
            <person name="Xue Q."/>
        </authorList>
    </citation>
    <scope>NUCLEOTIDE SEQUENCE [LARGE SCALE GENOMIC DNA]</scope>
    <source>
        <strain evidence="3 4">XQ-INN 246</strain>
    </source>
</reference>
<proteinExistence type="predicted"/>
<evidence type="ECO:0000256" key="1">
    <source>
        <dbReference type="ARBA" id="ARBA00022649"/>
    </source>
</evidence>
<dbReference type="RefSeq" id="WP_141464266.1">
    <property type="nucleotide sequence ID" value="NZ_RBZW01000021.1"/>
</dbReference>
<keyword evidence="4" id="KW-1185">Reference proteome</keyword>